<comment type="caution">
    <text evidence="1">The sequence shown here is derived from an EMBL/GenBank/DDBJ whole genome shotgun (WGS) entry which is preliminary data.</text>
</comment>
<accession>A0ACC1Y1P6</accession>
<name>A0ACC1Y1P6_MELAZ</name>
<proteinExistence type="predicted"/>
<gene>
    <name evidence="1" type="ORF">OWV82_012244</name>
</gene>
<organism evidence="1 2">
    <name type="scientific">Melia azedarach</name>
    <name type="common">Chinaberry tree</name>
    <dbReference type="NCBI Taxonomy" id="155640"/>
    <lineage>
        <taxon>Eukaryota</taxon>
        <taxon>Viridiplantae</taxon>
        <taxon>Streptophyta</taxon>
        <taxon>Embryophyta</taxon>
        <taxon>Tracheophyta</taxon>
        <taxon>Spermatophyta</taxon>
        <taxon>Magnoliopsida</taxon>
        <taxon>eudicotyledons</taxon>
        <taxon>Gunneridae</taxon>
        <taxon>Pentapetalae</taxon>
        <taxon>rosids</taxon>
        <taxon>malvids</taxon>
        <taxon>Sapindales</taxon>
        <taxon>Meliaceae</taxon>
        <taxon>Melia</taxon>
    </lineage>
</organism>
<reference evidence="1 2" key="1">
    <citation type="journal article" date="2023" name="Science">
        <title>Complex scaffold remodeling in plant triterpene biosynthesis.</title>
        <authorList>
            <person name="De La Pena R."/>
            <person name="Hodgson H."/>
            <person name="Liu J.C."/>
            <person name="Stephenson M.J."/>
            <person name="Martin A.C."/>
            <person name="Owen C."/>
            <person name="Harkess A."/>
            <person name="Leebens-Mack J."/>
            <person name="Jimenez L.E."/>
            <person name="Osbourn A."/>
            <person name="Sattely E.S."/>
        </authorList>
    </citation>
    <scope>NUCLEOTIDE SEQUENCE [LARGE SCALE GENOMIC DNA]</scope>
    <source>
        <strain evidence="2">cv. JPN11</strain>
        <tissue evidence="1">Leaf</tissue>
    </source>
</reference>
<protein>
    <submittedName>
        <fullName evidence="1">MLO-like protein</fullName>
    </submittedName>
</protein>
<keyword evidence="2" id="KW-1185">Reference proteome</keyword>
<dbReference type="Proteomes" id="UP001164539">
    <property type="component" value="Chromosome 6"/>
</dbReference>
<dbReference type="EMBL" id="CM051399">
    <property type="protein sequence ID" value="KAJ4717343.1"/>
    <property type="molecule type" value="Genomic_DNA"/>
</dbReference>
<sequence>MELREMEELLIREGRSLAETPTYSVASVITVLVFVCFVVQRAIYRFGKWLKKTRRKALFASLEKIKEELMLLGLISLLLAQWARWISEICVNSSLFSSKFYTCSEKDYGIHEKILSESSFSFLNESDIPPKGLNTHTSHHCGKGREPFVSLEGLEQLHRFLFVLGITHVLYSCLAVALAMSKIYSWRKWENQARISAVAEASLQAKKAKVMRRQSTFVFHHTSHPWSRSRVLIWMLCFLRQFKSSIRKSDYLALRLGVITKHKLPLSYNFHSYMVRSMEDELHGILGISWPLWGYAILCIFINIHGLNIYFWLSFIPAILVMVVGTKLQHVVSSLALEIVEQTGPSVGTQVKPRDDLFWFRKPEILLRLIQFIIFQNAFEMATFIWSLWGFKERSCFMKNHYMIITRLASGIIVQFWCSYSTVPLNVIVTQMGSRWKKALVAESVRESLHSWCKRVKQRSKHDSVHSHTTRSVCSLESTIDERDEITVASGTLSRSSSYESLNQVTITSTEQAESILQGSGRAQGEFSFRVEEYLSETLNNRESQPPITDEEDNMDNGEEVKVETLADLFQKT</sequence>
<evidence type="ECO:0000313" key="1">
    <source>
        <dbReference type="EMBL" id="KAJ4717343.1"/>
    </source>
</evidence>
<evidence type="ECO:0000313" key="2">
    <source>
        <dbReference type="Proteomes" id="UP001164539"/>
    </source>
</evidence>